<accession>A0A0C3HC77</accession>
<feature type="domain" description="Nephrocystin 3-like N-terminal" evidence="4">
    <location>
        <begin position="347"/>
        <end position="508"/>
    </location>
</feature>
<feature type="region of interest" description="Disordered" evidence="2">
    <location>
        <begin position="1"/>
        <end position="43"/>
    </location>
</feature>
<feature type="compositionally biased region" description="Basic residues" evidence="2">
    <location>
        <begin position="1"/>
        <end position="14"/>
    </location>
</feature>
<dbReference type="EMBL" id="KN832877">
    <property type="protein sequence ID" value="KIN00790.1"/>
    <property type="molecule type" value="Genomic_DNA"/>
</dbReference>
<dbReference type="InterPro" id="IPR027417">
    <property type="entry name" value="P-loop_NTPase"/>
</dbReference>
<dbReference type="PANTHER" id="PTHR10039:SF5">
    <property type="entry name" value="NACHT DOMAIN-CONTAINING PROTEIN"/>
    <property type="match status" value="1"/>
</dbReference>
<dbReference type="InterPro" id="IPR054471">
    <property type="entry name" value="GPIID_WHD"/>
</dbReference>
<name>A0A0C3HC77_OIDMZ</name>
<keyword evidence="1" id="KW-0677">Repeat</keyword>
<dbReference type="Pfam" id="PF24883">
    <property type="entry name" value="NPHP3_N"/>
    <property type="match status" value="1"/>
</dbReference>
<evidence type="ECO:0000313" key="5">
    <source>
        <dbReference type="EMBL" id="KIN00790.1"/>
    </source>
</evidence>
<evidence type="ECO:0000313" key="6">
    <source>
        <dbReference type="Proteomes" id="UP000054321"/>
    </source>
</evidence>
<feature type="domain" description="GPI inositol-deacylase winged helix" evidence="3">
    <location>
        <begin position="623"/>
        <end position="711"/>
    </location>
</feature>
<dbReference type="OrthoDB" id="7464126at2759"/>
<dbReference type="InterPro" id="IPR056884">
    <property type="entry name" value="NPHP3-like_N"/>
</dbReference>
<dbReference type="Gene3D" id="3.40.50.1820">
    <property type="entry name" value="alpha/beta hydrolase"/>
    <property type="match status" value="1"/>
</dbReference>
<dbReference type="Proteomes" id="UP000054321">
    <property type="component" value="Unassembled WGS sequence"/>
</dbReference>
<evidence type="ECO:0000259" key="4">
    <source>
        <dbReference type="Pfam" id="PF24883"/>
    </source>
</evidence>
<evidence type="ECO:0000256" key="1">
    <source>
        <dbReference type="ARBA" id="ARBA00022737"/>
    </source>
</evidence>
<keyword evidence="6" id="KW-1185">Reference proteome</keyword>
<sequence length="833" mass="94484">MLQRVKARVGRGRREKVQDSSPTHGGNSPKLDVQGGSTQGQVPSFPDGVKVLHDCPGAVVDICFVHGLTGDRESTWTAAGHSTPWPKTLLPQKLDKARILTYGYDAYVVRKGVASSNRLIDHATNLLNDLAIDRDCSNASSRPLIFVAHSLGGLVCKEAILLSRNNPETHLQGIFNCSVGIIFMGTPHKGSWMADWTKIPASALGLVKSVSKSLLEILQTDNQALELIQVSFWSMIRERQKAGQPPEVTCFFEELPFPGVGEVVSKKSATLEGYSSFSIHANHRDMVKFTSVEENGFKRLLWELTRWKSQIVHSLSKPPQSSQGCLRSLAFPQMQNRFHEIDRAVTGTCEWLLKHDTYKSWAACDRSLLWIKGKPGSGKSTLPKYALDNYKAKDALVLSFFFHGRGDKLQKTPLGLFRSLLYQVLRLAPQALLGLVDTFERRCQEIGEPGEKWKWHLEELQRFFESSLSKVLETRPVWLFVDALDECGKENAVNLVEIFKTLLKNLSSQPNALRQFQICFACRHYPILDLDIMFEIYPERENGEDISTFVDDRLSAFRVRTPSTIPALITKRATGVFMWAHLVVKRVLDLEREGVGLKKIEAEINSIHPELDELYDELIQNMKSASLKLIQWVCFAKRPLSIIELRWAMVIDADCPHLSLKACQIAEDIADIEKLKRQVQTLSCGLAEVTHMQAVQFIHQSVKDFFVEKGLLMLDRSLMSIDAAIGMAHFRLSMICIRYLTMEEIRQSSISQYSDFPFLDYAIDFVVTHIKQCDDNDIPQEHLLMLFDCLSHAFVELWRDQSGTHYVKVWNCTPTNAHFTTSRANWHRNRHEG</sequence>
<dbReference type="PANTHER" id="PTHR10039">
    <property type="entry name" value="AMELOGENIN"/>
    <property type="match status" value="1"/>
</dbReference>
<dbReference type="Pfam" id="PF22939">
    <property type="entry name" value="WHD_GPIID"/>
    <property type="match status" value="1"/>
</dbReference>
<dbReference type="SUPFAM" id="SSF52540">
    <property type="entry name" value="P-loop containing nucleoside triphosphate hydrolases"/>
    <property type="match status" value="1"/>
</dbReference>
<reference evidence="5 6" key="1">
    <citation type="submission" date="2014-04" db="EMBL/GenBank/DDBJ databases">
        <authorList>
            <consortium name="DOE Joint Genome Institute"/>
            <person name="Kuo A."/>
            <person name="Martino E."/>
            <person name="Perotto S."/>
            <person name="Kohler A."/>
            <person name="Nagy L.G."/>
            <person name="Floudas D."/>
            <person name="Copeland A."/>
            <person name="Barry K.W."/>
            <person name="Cichocki N."/>
            <person name="Veneault-Fourrey C."/>
            <person name="LaButti K."/>
            <person name="Lindquist E.A."/>
            <person name="Lipzen A."/>
            <person name="Lundell T."/>
            <person name="Morin E."/>
            <person name="Murat C."/>
            <person name="Sun H."/>
            <person name="Tunlid A."/>
            <person name="Henrissat B."/>
            <person name="Grigoriev I.V."/>
            <person name="Hibbett D.S."/>
            <person name="Martin F."/>
            <person name="Nordberg H.P."/>
            <person name="Cantor M.N."/>
            <person name="Hua S.X."/>
        </authorList>
    </citation>
    <scope>NUCLEOTIDE SEQUENCE [LARGE SCALE GENOMIC DNA]</scope>
    <source>
        <strain evidence="5 6">Zn</strain>
    </source>
</reference>
<dbReference type="HOGENOM" id="CLU_000288_34_1_1"/>
<dbReference type="SUPFAM" id="SSF53474">
    <property type="entry name" value="alpha/beta-Hydrolases"/>
    <property type="match status" value="1"/>
</dbReference>
<organism evidence="5 6">
    <name type="scientific">Oidiodendron maius (strain Zn)</name>
    <dbReference type="NCBI Taxonomy" id="913774"/>
    <lineage>
        <taxon>Eukaryota</taxon>
        <taxon>Fungi</taxon>
        <taxon>Dikarya</taxon>
        <taxon>Ascomycota</taxon>
        <taxon>Pezizomycotina</taxon>
        <taxon>Leotiomycetes</taxon>
        <taxon>Leotiomycetes incertae sedis</taxon>
        <taxon>Myxotrichaceae</taxon>
        <taxon>Oidiodendron</taxon>
    </lineage>
</organism>
<evidence type="ECO:0000259" key="3">
    <source>
        <dbReference type="Pfam" id="PF22939"/>
    </source>
</evidence>
<proteinExistence type="predicted"/>
<evidence type="ECO:0008006" key="7">
    <source>
        <dbReference type="Google" id="ProtNLM"/>
    </source>
</evidence>
<evidence type="ECO:0000256" key="2">
    <source>
        <dbReference type="SAM" id="MobiDB-lite"/>
    </source>
</evidence>
<protein>
    <recommendedName>
        <fullName evidence="7">NACHT domain-containing protein</fullName>
    </recommendedName>
</protein>
<dbReference type="Gene3D" id="3.40.50.300">
    <property type="entry name" value="P-loop containing nucleotide triphosphate hydrolases"/>
    <property type="match status" value="1"/>
</dbReference>
<dbReference type="AlphaFoldDB" id="A0A0C3HC77"/>
<reference evidence="6" key="2">
    <citation type="submission" date="2015-01" db="EMBL/GenBank/DDBJ databases">
        <title>Evolutionary Origins and Diversification of the Mycorrhizal Mutualists.</title>
        <authorList>
            <consortium name="DOE Joint Genome Institute"/>
            <consortium name="Mycorrhizal Genomics Consortium"/>
            <person name="Kohler A."/>
            <person name="Kuo A."/>
            <person name="Nagy L.G."/>
            <person name="Floudas D."/>
            <person name="Copeland A."/>
            <person name="Barry K.W."/>
            <person name="Cichocki N."/>
            <person name="Veneault-Fourrey C."/>
            <person name="LaButti K."/>
            <person name="Lindquist E.A."/>
            <person name="Lipzen A."/>
            <person name="Lundell T."/>
            <person name="Morin E."/>
            <person name="Murat C."/>
            <person name="Riley R."/>
            <person name="Ohm R."/>
            <person name="Sun H."/>
            <person name="Tunlid A."/>
            <person name="Henrissat B."/>
            <person name="Grigoriev I.V."/>
            <person name="Hibbett D.S."/>
            <person name="Martin F."/>
        </authorList>
    </citation>
    <scope>NUCLEOTIDE SEQUENCE [LARGE SCALE GENOMIC DNA]</scope>
    <source>
        <strain evidence="6">Zn</strain>
    </source>
</reference>
<dbReference type="InParanoid" id="A0A0C3HC77"/>
<dbReference type="InterPro" id="IPR029058">
    <property type="entry name" value="AB_hydrolase_fold"/>
</dbReference>
<gene>
    <name evidence="5" type="ORF">OIDMADRAFT_29865</name>
</gene>